<proteinExistence type="predicted"/>
<organism evidence="1 2">
    <name type="scientific">Listeria rustica</name>
    <dbReference type="NCBI Taxonomy" id="2713503"/>
    <lineage>
        <taxon>Bacteria</taxon>
        <taxon>Bacillati</taxon>
        <taxon>Bacillota</taxon>
        <taxon>Bacilli</taxon>
        <taxon>Bacillales</taxon>
        <taxon>Listeriaceae</taxon>
        <taxon>Listeria</taxon>
    </lineage>
</organism>
<dbReference type="EMBL" id="JABJVM010000008">
    <property type="protein sequence ID" value="MBA3926532.1"/>
    <property type="molecule type" value="Genomic_DNA"/>
</dbReference>
<accession>A0A7W1T6Y2</accession>
<evidence type="ECO:0000313" key="2">
    <source>
        <dbReference type="Proteomes" id="UP000548787"/>
    </source>
</evidence>
<comment type="caution">
    <text evidence="1">The sequence shown here is derived from an EMBL/GenBank/DDBJ whole genome shotgun (WGS) entry which is preliminary data.</text>
</comment>
<keyword evidence="2" id="KW-1185">Reference proteome</keyword>
<dbReference type="Proteomes" id="UP000548787">
    <property type="component" value="Unassembled WGS sequence"/>
</dbReference>
<protein>
    <recommendedName>
        <fullName evidence="3">Phage protein Gp138 N-terminal domain-containing protein</fullName>
    </recommendedName>
</protein>
<dbReference type="AlphaFoldDB" id="A0A7W1T6Y2"/>
<reference evidence="1 2" key="1">
    <citation type="submission" date="2020-08" db="EMBL/GenBank/DDBJ databases">
        <title>Listeria ohnekaius sp. nov. and Listeria portnoyii sp. nov. isolated from non-agricultural and natural environments.</title>
        <authorList>
            <person name="Weller D."/>
            <person name="Belias A.M."/>
            <person name="Liao J."/>
            <person name="Guo S."/>
            <person name="Orsi R.H."/>
            <person name="Wiedmann M."/>
        </authorList>
    </citation>
    <scope>NUCLEOTIDE SEQUENCE [LARGE SCALE GENOMIC DNA]</scope>
    <source>
        <strain evidence="1 2">FSL W9-0585</strain>
    </source>
</reference>
<evidence type="ECO:0008006" key="3">
    <source>
        <dbReference type="Google" id="ProtNLM"/>
    </source>
</evidence>
<dbReference type="Gene3D" id="2.40.50.230">
    <property type="entry name" value="Gp5 N-terminal domain"/>
    <property type="match status" value="1"/>
</dbReference>
<dbReference type="InterPro" id="IPR037026">
    <property type="entry name" value="Vgr_OB-fold_dom_sf"/>
</dbReference>
<gene>
    <name evidence="1" type="ORF">HPK16_09265</name>
</gene>
<name>A0A7W1T6Y2_9LIST</name>
<dbReference type="RefSeq" id="WP_181676688.1">
    <property type="nucleotide sequence ID" value="NZ_JABJVM010000008.1"/>
</dbReference>
<sequence>MANDTKFWDTFSRSIIMKVHTLAPAKVLELNGDKTEAQVQPLFLTKDNDGNMLRQPSVPAIVLKHCRDDIKVDDVVFIIAAERSLDNFEGTNEFIDPDDVRTHALQDSVIVGVY</sequence>
<evidence type="ECO:0000313" key="1">
    <source>
        <dbReference type="EMBL" id="MBA3926532.1"/>
    </source>
</evidence>